<gene>
    <name evidence="1" type="ORF">ODALV1_LOCUS31514</name>
</gene>
<dbReference type="Proteomes" id="UP001642540">
    <property type="component" value="Unassembled WGS sequence"/>
</dbReference>
<keyword evidence="2" id="KW-1185">Reference proteome</keyword>
<comment type="caution">
    <text evidence="1">The sequence shown here is derived from an EMBL/GenBank/DDBJ whole genome shotgun (WGS) entry which is preliminary data.</text>
</comment>
<organism evidence="1 2">
    <name type="scientific">Orchesella dallaii</name>
    <dbReference type="NCBI Taxonomy" id="48710"/>
    <lineage>
        <taxon>Eukaryota</taxon>
        <taxon>Metazoa</taxon>
        <taxon>Ecdysozoa</taxon>
        <taxon>Arthropoda</taxon>
        <taxon>Hexapoda</taxon>
        <taxon>Collembola</taxon>
        <taxon>Entomobryomorpha</taxon>
        <taxon>Entomobryoidea</taxon>
        <taxon>Orchesellidae</taxon>
        <taxon>Orchesellinae</taxon>
        <taxon>Orchesella</taxon>
    </lineage>
</organism>
<accession>A0ABP1SA24</accession>
<proteinExistence type="predicted"/>
<reference evidence="1 2" key="1">
    <citation type="submission" date="2024-08" db="EMBL/GenBank/DDBJ databases">
        <authorList>
            <person name="Cucini C."/>
            <person name="Frati F."/>
        </authorList>
    </citation>
    <scope>NUCLEOTIDE SEQUENCE [LARGE SCALE GENOMIC DNA]</scope>
</reference>
<sequence>MNTQSGPMQEGERHSSMDARKTWKAIHLSRPTLQNPIAPTKRTSKIMESGHDSETSSTVKQNLHVLYPTFNTSIVKTDPTAELITKALTPERRSKSRTIERKLHNARPGVDSEPIHHPPTTLQLDIAPTQHTTMKSRHDSGESTKFSTLEQNLHDLHPTFSTSVVQKQTTTEMLKPTLLTESSSTTGNIVQNIFKAIIPLSTESIPVDSIHNGSASSPISFNCKRAVMKRLELTICRVDNLKDRLQDKHNISPELREWINSNPFQNDNDFCNFLREERKYCKAVRNNGISHMQPSNSTKAGIIHFNFLAILT</sequence>
<name>A0ABP1SA24_9HEXA</name>
<evidence type="ECO:0000313" key="2">
    <source>
        <dbReference type="Proteomes" id="UP001642540"/>
    </source>
</evidence>
<evidence type="ECO:0000313" key="1">
    <source>
        <dbReference type="EMBL" id="CAL8148727.1"/>
    </source>
</evidence>
<protein>
    <submittedName>
        <fullName evidence="1">Uncharacterized protein</fullName>
    </submittedName>
</protein>
<dbReference type="EMBL" id="CAXLJM020000174">
    <property type="protein sequence ID" value="CAL8148727.1"/>
    <property type="molecule type" value="Genomic_DNA"/>
</dbReference>